<proteinExistence type="predicted"/>
<evidence type="ECO:0000313" key="2">
    <source>
        <dbReference type="Proteomes" id="UP001056120"/>
    </source>
</evidence>
<gene>
    <name evidence="1" type="ORF">L1987_07002</name>
</gene>
<organism evidence="1 2">
    <name type="scientific">Smallanthus sonchifolius</name>
    <dbReference type="NCBI Taxonomy" id="185202"/>
    <lineage>
        <taxon>Eukaryota</taxon>
        <taxon>Viridiplantae</taxon>
        <taxon>Streptophyta</taxon>
        <taxon>Embryophyta</taxon>
        <taxon>Tracheophyta</taxon>
        <taxon>Spermatophyta</taxon>
        <taxon>Magnoliopsida</taxon>
        <taxon>eudicotyledons</taxon>
        <taxon>Gunneridae</taxon>
        <taxon>Pentapetalae</taxon>
        <taxon>asterids</taxon>
        <taxon>campanulids</taxon>
        <taxon>Asterales</taxon>
        <taxon>Asteraceae</taxon>
        <taxon>Asteroideae</taxon>
        <taxon>Heliantheae alliance</taxon>
        <taxon>Millerieae</taxon>
        <taxon>Smallanthus</taxon>
    </lineage>
</organism>
<evidence type="ECO:0000313" key="1">
    <source>
        <dbReference type="EMBL" id="KAI3825512.1"/>
    </source>
</evidence>
<accession>A0ACB9JZV0</accession>
<dbReference type="Proteomes" id="UP001056120">
    <property type="component" value="Linkage Group LG02"/>
</dbReference>
<reference evidence="2" key="1">
    <citation type="journal article" date="2022" name="Mol. Ecol. Resour.">
        <title>The genomes of chicory, endive, great burdock and yacon provide insights into Asteraceae palaeo-polyploidization history and plant inulin production.</title>
        <authorList>
            <person name="Fan W."/>
            <person name="Wang S."/>
            <person name="Wang H."/>
            <person name="Wang A."/>
            <person name="Jiang F."/>
            <person name="Liu H."/>
            <person name="Zhao H."/>
            <person name="Xu D."/>
            <person name="Zhang Y."/>
        </authorList>
    </citation>
    <scope>NUCLEOTIDE SEQUENCE [LARGE SCALE GENOMIC DNA]</scope>
    <source>
        <strain evidence="2">cv. Yunnan</strain>
    </source>
</reference>
<keyword evidence="2" id="KW-1185">Reference proteome</keyword>
<protein>
    <submittedName>
        <fullName evidence="1">Uncharacterized protein</fullName>
    </submittedName>
</protein>
<comment type="caution">
    <text evidence="1">The sequence shown here is derived from an EMBL/GenBank/DDBJ whole genome shotgun (WGS) entry which is preliminary data.</text>
</comment>
<sequence>MLRGPTLELQHMKNGVFNDMRSKSEQNNNEQVDDEEEQNVDNDEIGSRHKWNNLKKKEDAHDKEIDILKSTIAKQQESINKIMKLVEDLQAQREREVETVISSQTESLLSQTEAIDLDTIFDFEGYASQGNIEEGNENENEEYKEDKEDDGDKEEEDKDE</sequence>
<name>A0ACB9JZV0_9ASTR</name>
<reference evidence="1 2" key="2">
    <citation type="journal article" date="2022" name="Mol. Ecol. Resour.">
        <title>The genomes of chicory, endive, great burdock and yacon provide insights into Asteraceae paleo-polyploidization history and plant inulin production.</title>
        <authorList>
            <person name="Fan W."/>
            <person name="Wang S."/>
            <person name="Wang H."/>
            <person name="Wang A."/>
            <person name="Jiang F."/>
            <person name="Liu H."/>
            <person name="Zhao H."/>
            <person name="Xu D."/>
            <person name="Zhang Y."/>
        </authorList>
    </citation>
    <scope>NUCLEOTIDE SEQUENCE [LARGE SCALE GENOMIC DNA]</scope>
    <source>
        <strain evidence="2">cv. Yunnan</strain>
        <tissue evidence="1">Leaves</tissue>
    </source>
</reference>
<dbReference type="EMBL" id="CM042019">
    <property type="protein sequence ID" value="KAI3825512.1"/>
    <property type="molecule type" value="Genomic_DNA"/>
</dbReference>